<evidence type="ECO:0000313" key="3">
    <source>
        <dbReference type="EMBL" id="KMQ94679.1"/>
    </source>
</evidence>
<name>A0A0J7KWQ1_LASNI</name>
<dbReference type="EMBL" id="LBMM01002548">
    <property type="protein sequence ID" value="KMQ94679.1"/>
    <property type="molecule type" value="Genomic_DNA"/>
</dbReference>
<organism evidence="3 4">
    <name type="scientific">Lasius niger</name>
    <name type="common">Black garden ant</name>
    <dbReference type="NCBI Taxonomy" id="67767"/>
    <lineage>
        <taxon>Eukaryota</taxon>
        <taxon>Metazoa</taxon>
        <taxon>Ecdysozoa</taxon>
        <taxon>Arthropoda</taxon>
        <taxon>Hexapoda</taxon>
        <taxon>Insecta</taxon>
        <taxon>Pterygota</taxon>
        <taxon>Neoptera</taxon>
        <taxon>Endopterygota</taxon>
        <taxon>Hymenoptera</taxon>
        <taxon>Apocrita</taxon>
        <taxon>Aculeata</taxon>
        <taxon>Formicoidea</taxon>
        <taxon>Formicidae</taxon>
        <taxon>Formicinae</taxon>
        <taxon>Lasius</taxon>
        <taxon>Lasius</taxon>
    </lineage>
</organism>
<evidence type="ECO:0000256" key="2">
    <source>
        <dbReference type="SAM" id="MobiDB-lite"/>
    </source>
</evidence>
<dbReference type="Proteomes" id="UP000036403">
    <property type="component" value="Unassembled WGS sequence"/>
</dbReference>
<accession>A0A0J7KWQ1</accession>
<feature type="region of interest" description="Disordered" evidence="2">
    <location>
        <begin position="448"/>
        <end position="483"/>
    </location>
</feature>
<keyword evidence="1" id="KW-0175">Coiled coil</keyword>
<protein>
    <submittedName>
        <fullName evidence="3">Myosin-9-like isoform x1 protein</fullName>
    </submittedName>
</protein>
<feature type="compositionally biased region" description="Low complexity" evidence="2">
    <location>
        <begin position="375"/>
        <end position="398"/>
    </location>
</feature>
<dbReference type="OrthoDB" id="6816312at2759"/>
<evidence type="ECO:0000256" key="1">
    <source>
        <dbReference type="SAM" id="Coils"/>
    </source>
</evidence>
<reference evidence="3 4" key="1">
    <citation type="submission" date="2015-04" db="EMBL/GenBank/DDBJ databases">
        <title>Lasius niger genome sequencing.</title>
        <authorList>
            <person name="Konorov E.A."/>
            <person name="Nikitin M.A."/>
            <person name="Kirill M.V."/>
            <person name="Chang P."/>
        </authorList>
    </citation>
    <scope>NUCLEOTIDE SEQUENCE [LARGE SCALE GENOMIC DNA]</scope>
    <source>
        <tissue evidence="3">Whole</tissue>
    </source>
</reference>
<comment type="caution">
    <text evidence="3">The sequence shown here is derived from an EMBL/GenBank/DDBJ whole genome shotgun (WGS) entry which is preliminary data.</text>
</comment>
<feature type="coiled-coil region" evidence="1">
    <location>
        <begin position="130"/>
        <end position="263"/>
    </location>
</feature>
<proteinExistence type="predicted"/>
<feature type="compositionally biased region" description="Low complexity" evidence="2">
    <location>
        <begin position="451"/>
        <end position="465"/>
    </location>
</feature>
<dbReference type="STRING" id="67767.A0A0J7KWQ1"/>
<keyword evidence="4" id="KW-1185">Reference proteome</keyword>
<evidence type="ECO:0000313" key="4">
    <source>
        <dbReference type="Proteomes" id="UP000036403"/>
    </source>
</evidence>
<gene>
    <name evidence="3" type="ORF">RF55_5153</name>
</gene>
<dbReference type="AlphaFoldDB" id="A0A0J7KWQ1"/>
<sequence length="516" mass="59178">MDHRRIDRYGTREMRHSRSEDLLGAISRSPSPNVDLLTATSEDDLIAASALRESSIYDEAGVSIGVAGPSRCILSSPSRIVGVPVDPEDSIRDIVTENDLYRYVLFKRHYDKYVDLAEKYKEAKNITYYLEERYHEIKAERDRLEETRRNLERRLENCETELRGKEDELFLQLERSLRLEEEIERAKAEKDSYVEAQNRLEQQRESAFRRLQMQLEENEITRRDLDRARQDVIRQATIIRAERDTLERENEMLRQRLRVEQHELGVERRRREEGVAALTRETIALKHATRHLTAATFHATSCRNRRRCSICIYARRTFANVNNYRDNGKLLQCLQAPPQNLRSWLRPNAIQSSSRVPRIESSMADREICYIDDSSVDSSSNGSTNSRSCSSSSSSSNSAYDDEAYPNTPIAEPSLSSATSSVPHTVRAFSSDSGFSSEMGDRKSRCFNNVGSSISSGKSRNISESLDSNEVNDQGAAGRDGFTRSKWTSSFRRLLGRKSKNKFDRSLDISKTDEPR</sequence>
<feature type="region of interest" description="Disordered" evidence="2">
    <location>
        <begin position="375"/>
        <end position="422"/>
    </location>
</feature>
<dbReference type="PaxDb" id="67767-A0A0J7KWQ1"/>